<evidence type="ECO:0000313" key="1">
    <source>
        <dbReference type="EMBL" id="MDD0837600.1"/>
    </source>
</evidence>
<dbReference type="InterPro" id="IPR036852">
    <property type="entry name" value="Peptidase_S8/S53_dom_sf"/>
</dbReference>
<accession>A0ABT5MU85</accession>
<organism evidence="1 2">
    <name type="scientific">Curvibacter cyanobacteriorum</name>
    <dbReference type="NCBI Taxonomy" id="3026422"/>
    <lineage>
        <taxon>Bacteria</taxon>
        <taxon>Pseudomonadati</taxon>
        <taxon>Pseudomonadota</taxon>
        <taxon>Betaproteobacteria</taxon>
        <taxon>Burkholderiales</taxon>
        <taxon>Comamonadaceae</taxon>
        <taxon>Curvibacter</taxon>
    </lineage>
</organism>
<reference evidence="1 2" key="1">
    <citation type="submission" date="2023-02" db="EMBL/GenBank/DDBJ databases">
        <title>Bacterial whole genomic sequence of Curvibacter sp. HBC61.</title>
        <authorList>
            <person name="Le V."/>
            <person name="Ko S.-R."/>
            <person name="Ahn C.-Y."/>
            <person name="Oh H.-M."/>
        </authorList>
    </citation>
    <scope>NUCLEOTIDE SEQUENCE [LARGE SCALE GENOMIC DNA]</scope>
    <source>
        <strain evidence="1 2">HBC61</strain>
    </source>
</reference>
<dbReference type="Proteomes" id="UP001528673">
    <property type="component" value="Unassembled WGS sequence"/>
</dbReference>
<dbReference type="SUPFAM" id="SSF52743">
    <property type="entry name" value="Subtilisin-like"/>
    <property type="match status" value="1"/>
</dbReference>
<keyword evidence="2" id="KW-1185">Reference proteome</keyword>
<evidence type="ECO:0000313" key="2">
    <source>
        <dbReference type="Proteomes" id="UP001528673"/>
    </source>
</evidence>
<proteinExistence type="predicted"/>
<dbReference type="EMBL" id="JAQSIP010000001">
    <property type="protein sequence ID" value="MDD0837600.1"/>
    <property type="molecule type" value="Genomic_DNA"/>
</dbReference>
<name>A0ABT5MU85_9BURK</name>
<comment type="caution">
    <text evidence="1">The sequence shown here is derived from an EMBL/GenBank/DDBJ whole genome shotgun (WGS) entry which is preliminary data.</text>
</comment>
<dbReference type="RefSeq" id="WP_273948801.1">
    <property type="nucleotide sequence ID" value="NZ_JAQSIP010000001.1"/>
</dbReference>
<sequence>MKPVTPPPDPSSLQWSALPRGRFTGLDWNDRAQREGADPYLIWAETVGLSTQRRSPGHAGPQRLSLLIELAPDCSPLQLQAAAGECLRIPDLYTRPTGPLQAALRYCTAEASPAFFARSQGDLAPLLRRYELSMARGTPDGAARVAKRPPCASGPDSAPGLSGKVLGVIDGGLAFAHPRFRAPAAQGGGTRVAYFWCQDPLPQQAPPPGLHYGSEITAEEINAAVQASVQHGQDDEAQVYRQFGMGLAMDKRVNHGTHVLDIAAGPRTVSASVAGLNERQTWEPLAPPSWRLADDEASRCPIVAVQLDHATVQDTSGGSMRVHLLDGLMYILSCCDAEAEVVVNLSWGTLAGPHDGSSLLERAMDQLVALWPGTLTLVLPTSNAYQGRTHGNAPVLPGQTLSLGWRCVPGDPTQNFLELWLPAAAAPHLELTLQVPGLGSLPPLRVGDAGVWRNASGQALAMLSFPQRNARGEPDCCALLALAPCFSLQPGVATSPAGLWTLSLHNRGDAAFTFDAYVERDDVLLGRRGGPTQSRLEDPDYDVEKTLDTRPFQARPWLRRSGTFNSIATGARVISVGGTRLQASDAERWAPYSAPVDDPDRLRASRSPLIVKAPHTLAPSDENPVLHGLRAAGTRAGSTVRLVGTSAAAPQIARLALNRVRRHPG</sequence>
<evidence type="ECO:0008006" key="3">
    <source>
        <dbReference type="Google" id="ProtNLM"/>
    </source>
</evidence>
<protein>
    <recommendedName>
        <fullName evidence="3">Peptidase S8/S53 domain-containing protein</fullName>
    </recommendedName>
</protein>
<gene>
    <name evidence="1" type="ORF">PSQ40_03340</name>
</gene>
<dbReference type="Gene3D" id="3.40.50.200">
    <property type="entry name" value="Peptidase S8/S53 domain"/>
    <property type="match status" value="1"/>
</dbReference>